<dbReference type="PANTHER" id="PTHR11550:SF42">
    <property type="entry name" value="CTP SYNTHASE"/>
    <property type="match status" value="1"/>
</dbReference>
<gene>
    <name evidence="1" type="ORF">SSX86_032591</name>
</gene>
<dbReference type="Proteomes" id="UP001408789">
    <property type="component" value="Unassembled WGS sequence"/>
</dbReference>
<dbReference type="GO" id="GO:0006241">
    <property type="term" value="P:CTP biosynthetic process"/>
    <property type="evidence" value="ECO:0007669"/>
    <property type="project" value="TreeGrafter"/>
</dbReference>
<dbReference type="GO" id="GO:0003883">
    <property type="term" value="F:CTP synthase activity"/>
    <property type="evidence" value="ECO:0007669"/>
    <property type="project" value="InterPro"/>
</dbReference>
<dbReference type="EMBL" id="JBCNJP010012266">
    <property type="protein sequence ID" value="KAK9048446.1"/>
    <property type="molecule type" value="Genomic_DNA"/>
</dbReference>
<dbReference type="InterPro" id="IPR029062">
    <property type="entry name" value="Class_I_gatase-like"/>
</dbReference>
<proteinExistence type="predicted"/>
<dbReference type="InterPro" id="IPR004468">
    <property type="entry name" value="CTP_synthase"/>
</dbReference>
<dbReference type="Gene3D" id="3.40.50.880">
    <property type="match status" value="1"/>
</dbReference>
<sequence length="162" mass="17883">MQKLMIVGLLQVVETVNSVKIQVCDPFHIYHSEDTATELSFELSPSIQVVAIANQKLLEIGDELDMNVKEKLSRFCHVPVQNLVSLYDVPNIWHIPSLLRALLHASVACRRKLVIIWVSATDLEDATAIESPDVNIAAWNSLKTANAVVVPGGFGDEVLKGR</sequence>
<keyword evidence="2" id="KW-1185">Reference proteome</keyword>
<evidence type="ECO:0000313" key="1">
    <source>
        <dbReference type="EMBL" id="KAK9048446.1"/>
    </source>
</evidence>
<evidence type="ECO:0008006" key="3">
    <source>
        <dbReference type="Google" id="ProtNLM"/>
    </source>
</evidence>
<protein>
    <recommendedName>
        <fullName evidence="3">CTP synthase (glutamine hydrolyzing)</fullName>
    </recommendedName>
</protein>
<organism evidence="1 2">
    <name type="scientific">Deinandra increscens subsp. villosa</name>
    <dbReference type="NCBI Taxonomy" id="3103831"/>
    <lineage>
        <taxon>Eukaryota</taxon>
        <taxon>Viridiplantae</taxon>
        <taxon>Streptophyta</taxon>
        <taxon>Embryophyta</taxon>
        <taxon>Tracheophyta</taxon>
        <taxon>Spermatophyta</taxon>
        <taxon>Magnoliopsida</taxon>
        <taxon>eudicotyledons</taxon>
        <taxon>Gunneridae</taxon>
        <taxon>Pentapetalae</taxon>
        <taxon>asterids</taxon>
        <taxon>campanulids</taxon>
        <taxon>Asterales</taxon>
        <taxon>Asteraceae</taxon>
        <taxon>Asteroideae</taxon>
        <taxon>Heliantheae alliance</taxon>
        <taxon>Madieae</taxon>
        <taxon>Madiinae</taxon>
        <taxon>Deinandra</taxon>
    </lineage>
</organism>
<evidence type="ECO:0000313" key="2">
    <source>
        <dbReference type="Proteomes" id="UP001408789"/>
    </source>
</evidence>
<accession>A0AAP0C332</accession>
<dbReference type="GO" id="GO:0019856">
    <property type="term" value="P:pyrimidine nucleobase biosynthetic process"/>
    <property type="evidence" value="ECO:0007669"/>
    <property type="project" value="TreeGrafter"/>
</dbReference>
<dbReference type="PANTHER" id="PTHR11550">
    <property type="entry name" value="CTP SYNTHASE"/>
    <property type="match status" value="1"/>
</dbReference>
<dbReference type="GO" id="GO:0042802">
    <property type="term" value="F:identical protein binding"/>
    <property type="evidence" value="ECO:0007669"/>
    <property type="project" value="TreeGrafter"/>
</dbReference>
<dbReference type="AlphaFoldDB" id="A0AAP0C332"/>
<comment type="caution">
    <text evidence="1">The sequence shown here is derived from an EMBL/GenBank/DDBJ whole genome shotgun (WGS) entry which is preliminary data.</text>
</comment>
<dbReference type="SUPFAM" id="SSF52317">
    <property type="entry name" value="Class I glutamine amidotransferase-like"/>
    <property type="match status" value="1"/>
</dbReference>
<name>A0AAP0C332_9ASTR</name>
<reference evidence="1 2" key="1">
    <citation type="submission" date="2024-04" db="EMBL/GenBank/DDBJ databases">
        <title>The reference genome of an endangered Asteraceae, Deinandra increscens subsp. villosa, native to the Central Coast of California.</title>
        <authorList>
            <person name="Guilliams M."/>
            <person name="Hasenstab-Lehman K."/>
            <person name="Meyer R."/>
            <person name="Mcevoy S."/>
        </authorList>
    </citation>
    <scope>NUCLEOTIDE SEQUENCE [LARGE SCALE GENOMIC DNA]</scope>
    <source>
        <tissue evidence="1">Leaf</tissue>
    </source>
</reference>